<name>A0A1C7N9B9_9FUNG</name>
<evidence type="ECO:0000256" key="1">
    <source>
        <dbReference type="SAM" id="MobiDB-lite"/>
    </source>
</evidence>
<evidence type="ECO:0000313" key="4">
    <source>
        <dbReference type="Proteomes" id="UP000093000"/>
    </source>
</evidence>
<comment type="caution">
    <text evidence="3">The sequence shown here is derived from an EMBL/GenBank/DDBJ whole genome shotgun (WGS) entry which is preliminary data.</text>
</comment>
<feature type="region of interest" description="Disordered" evidence="1">
    <location>
        <begin position="338"/>
        <end position="362"/>
    </location>
</feature>
<dbReference type="Gene3D" id="2.120.10.80">
    <property type="entry name" value="Kelch-type beta propeller"/>
    <property type="match status" value="1"/>
</dbReference>
<evidence type="ECO:0000256" key="2">
    <source>
        <dbReference type="SAM" id="Phobius"/>
    </source>
</evidence>
<feature type="transmembrane region" description="Helical" evidence="2">
    <location>
        <begin position="231"/>
        <end position="250"/>
    </location>
</feature>
<gene>
    <name evidence="3" type="ORF">A0J61_06745</name>
</gene>
<dbReference type="STRING" id="101091.A0A1C7N9B9"/>
<dbReference type="AlphaFoldDB" id="A0A1C7N9B9"/>
<protein>
    <submittedName>
        <fullName evidence="3">Uncharacterized protein</fullName>
    </submittedName>
</protein>
<dbReference type="InParanoid" id="A0A1C7N9B9"/>
<dbReference type="SUPFAM" id="SSF117281">
    <property type="entry name" value="Kelch motif"/>
    <property type="match status" value="1"/>
</dbReference>
<reference evidence="3 4" key="1">
    <citation type="submission" date="2016-03" db="EMBL/GenBank/DDBJ databases">
        <title>Choanephora cucurbitarum.</title>
        <authorList>
            <person name="Min B."/>
            <person name="Park H."/>
            <person name="Park J.-H."/>
            <person name="Shin H.-D."/>
            <person name="Choi I.-G."/>
        </authorList>
    </citation>
    <scope>NUCLEOTIDE SEQUENCE [LARGE SCALE GENOMIC DNA]</scope>
    <source>
        <strain evidence="3 4">KUS-F28377</strain>
    </source>
</reference>
<feature type="transmembrane region" description="Helical" evidence="2">
    <location>
        <begin position="150"/>
        <end position="172"/>
    </location>
</feature>
<dbReference type="EMBL" id="LUGH01000422">
    <property type="protein sequence ID" value="OBZ85206.1"/>
    <property type="molecule type" value="Genomic_DNA"/>
</dbReference>
<keyword evidence="2" id="KW-1133">Transmembrane helix</keyword>
<organism evidence="3 4">
    <name type="scientific">Choanephora cucurbitarum</name>
    <dbReference type="NCBI Taxonomy" id="101091"/>
    <lineage>
        <taxon>Eukaryota</taxon>
        <taxon>Fungi</taxon>
        <taxon>Fungi incertae sedis</taxon>
        <taxon>Mucoromycota</taxon>
        <taxon>Mucoromycotina</taxon>
        <taxon>Mucoromycetes</taxon>
        <taxon>Mucorales</taxon>
        <taxon>Mucorineae</taxon>
        <taxon>Choanephoraceae</taxon>
        <taxon>Choanephoroideae</taxon>
        <taxon>Choanephora</taxon>
    </lineage>
</organism>
<keyword evidence="2" id="KW-0812">Transmembrane</keyword>
<keyword evidence="4" id="KW-1185">Reference proteome</keyword>
<dbReference type="Proteomes" id="UP000093000">
    <property type="component" value="Unassembled WGS sequence"/>
</dbReference>
<feature type="compositionally biased region" description="Polar residues" evidence="1">
    <location>
        <begin position="345"/>
        <end position="354"/>
    </location>
</feature>
<keyword evidence="2" id="KW-0472">Membrane</keyword>
<proteinExistence type="predicted"/>
<sequence>MVTPRIQGDLRFHQASVYDPVLQRILFIGGKLLDSNINGGTFIPLPLSTAIVFDTTNNSWTQIELNGMPFNRSRLHHTLTLAPSTNRDVIMYGGETILGDVSTEYCFTLNLDSNTWSRIYITKSNTFALSRTRHSGNFSVKDLLEEQPMILIRLIPLAVLVSNNTLFIMWGVNTDKNGVNSIIILDITDPYQIGYLDRFPRTSTVSTKSSTEAEEDNSNSEYQGLSAATKGGISVACIIVGFAIIALFLWNRKKSKKSKGNNKDSDILASSKSQDITTMEVDWDKIEEECAKFPSTNIPQYHSPNEIYAVDTVSPNIVEHGGTGNPRFSYESKTMLSHPRDTISLHPQNSSSSIAKPDVCRD</sequence>
<dbReference type="InterPro" id="IPR015915">
    <property type="entry name" value="Kelch-typ_b-propeller"/>
</dbReference>
<evidence type="ECO:0000313" key="3">
    <source>
        <dbReference type="EMBL" id="OBZ85206.1"/>
    </source>
</evidence>
<accession>A0A1C7N9B9</accession>
<dbReference type="OrthoDB" id="2275515at2759"/>